<evidence type="ECO:0000256" key="1">
    <source>
        <dbReference type="PROSITE-ProRule" id="PRU00047"/>
    </source>
</evidence>
<keyword evidence="1" id="KW-0479">Metal-binding</keyword>
<dbReference type="Gene3D" id="4.10.60.10">
    <property type="entry name" value="Zinc finger, CCHC-type"/>
    <property type="match status" value="1"/>
</dbReference>
<evidence type="ECO:0000256" key="2">
    <source>
        <dbReference type="SAM" id="MobiDB-lite"/>
    </source>
</evidence>
<reference evidence="4 5" key="1">
    <citation type="submission" date="2020-02" db="EMBL/GenBank/DDBJ databases">
        <authorList>
            <person name="Ferguson B K."/>
        </authorList>
    </citation>
    <scope>NUCLEOTIDE SEQUENCE [LARGE SCALE GENOMIC DNA]</scope>
</reference>
<dbReference type="GO" id="GO:0003676">
    <property type="term" value="F:nucleic acid binding"/>
    <property type="evidence" value="ECO:0007669"/>
    <property type="project" value="InterPro"/>
</dbReference>
<dbReference type="EMBL" id="CADCXV010001420">
    <property type="protein sequence ID" value="CAB0044278.1"/>
    <property type="molecule type" value="Genomic_DNA"/>
</dbReference>
<dbReference type="Proteomes" id="UP000479190">
    <property type="component" value="Unassembled WGS sequence"/>
</dbReference>
<dbReference type="InterPro" id="IPR001878">
    <property type="entry name" value="Znf_CCHC"/>
</dbReference>
<name>A0A6H5J2E5_9HYME</name>
<protein>
    <recommendedName>
        <fullName evidence="3">CCHC-type domain-containing protein</fullName>
    </recommendedName>
</protein>
<keyword evidence="5" id="KW-1185">Reference proteome</keyword>
<evidence type="ECO:0000259" key="3">
    <source>
        <dbReference type="PROSITE" id="PS50158"/>
    </source>
</evidence>
<sequence>MDLFINKKPKTSLQTELTVERLKAHDDAMEVVRDGTPPAPGSATPTAPGSGTPSVVGSETHSEVESERSARQFSLAEHLKRLNEKITEMMDFAMPRNNVHKPIKEGLAKALLILQSCYTALDGLEQLPRQNTVEKEVQTSPRPGIQKTTKTAQKTTSKSSNIPPPPDKRSKRGRVKDAAKDPKSESSGTADWQQVQRKKRDKKVTPAKAKAPDPKAKVKPAGRPRTGVVVVKAKDLKSYAEILKLLRSEPTLQDSVSSLNKVRRSAGGELLLQLYRACTSPDELGRKLDSAIGELGSATSRTPMTAIEIKDLDEVRTKEEICGALRTHLDGATELGLEAVRSLQKAFAGTQTTVVTLPDQLAAKAIKLGRIRVGWVNCRIREKNEVRRCYRCWEPGHMAARCRGPDRKSCFRRCGQEGHMAKICQNVPSCLLCRGDDARTHASLSAACPLAKKVRAKHIMEAKNGFAFFSSTSTTCVHVTLPCQEEVIAGGEPVYWWNDRIEECRRSCLRLRRRAQRARGRADETIGREEFADARRRLHRAIKASKRLCWRQLCDEADCDVWGKPYRVVMSRLRAPRTSPPSATELVQRAVSTLFPMIVPRPIDAPPLLEEHLIPEVGVEELRWAYGRGRIGAAPGPDGIPNIALKAAVEACFENFRRVFTVCLRKGCFPTRWKRQRLVLMLKPGKPAMEPSSYCPLCMLDTAGIRTGSYSLERHVRQDPKTQASEVRKIVGFADDIAVTVVAKHLDLVEFYSNETIRLVRAALTDLGLQTADQKTEVLLVTSRKVRETITLRAGDHFITSAPCIRYLGVHIDARLRFDEHLRIVSDKANRVAGALLGIMPNIGGPRSSRRRLYASVVDSILLYGAPAWSEAAKTHDYVRRAASIHRRACLRVICGFCSISHEASYVLASIPPLELLIDKRSRLYHRRLGNVGSEERARTIEKWQAQWARSTKGRWTHRLIPNIIPWIERRHGEANYHLTPLLTGHGCFRSYLCRTNNDTSDRCPACPLVVEDAEHVIFHCPRFAEERGVLHRLSQGPLEPETLVGFMLDAEPNWLEVSSFAHSVMTRRRVEERARRR</sequence>
<feature type="compositionally biased region" description="Basic and acidic residues" evidence="2">
    <location>
        <begin position="175"/>
        <end position="184"/>
    </location>
</feature>
<feature type="region of interest" description="Disordered" evidence="2">
    <location>
        <begin position="132"/>
        <end position="223"/>
    </location>
</feature>
<evidence type="ECO:0000313" key="5">
    <source>
        <dbReference type="Proteomes" id="UP000479190"/>
    </source>
</evidence>
<gene>
    <name evidence="4" type="ORF">TBRA_LOCUS15866</name>
</gene>
<dbReference type="OrthoDB" id="6625437at2759"/>
<keyword evidence="1" id="KW-0862">Zinc</keyword>
<organism evidence="4 5">
    <name type="scientific">Trichogramma brassicae</name>
    <dbReference type="NCBI Taxonomy" id="86971"/>
    <lineage>
        <taxon>Eukaryota</taxon>
        <taxon>Metazoa</taxon>
        <taxon>Ecdysozoa</taxon>
        <taxon>Arthropoda</taxon>
        <taxon>Hexapoda</taxon>
        <taxon>Insecta</taxon>
        <taxon>Pterygota</taxon>
        <taxon>Neoptera</taxon>
        <taxon>Endopterygota</taxon>
        <taxon>Hymenoptera</taxon>
        <taxon>Apocrita</taxon>
        <taxon>Proctotrupomorpha</taxon>
        <taxon>Chalcidoidea</taxon>
        <taxon>Trichogrammatidae</taxon>
        <taxon>Trichogramma</taxon>
    </lineage>
</organism>
<evidence type="ECO:0000313" key="4">
    <source>
        <dbReference type="EMBL" id="CAB0044278.1"/>
    </source>
</evidence>
<dbReference type="PANTHER" id="PTHR19446">
    <property type="entry name" value="REVERSE TRANSCRIPTASES"/>
    <property type="match status" value="1"/>
</dbReference>
<keyword evidence="1" id="KW-0863">Zinc-finger</keyword>
<dbReference type="GO" id="GO:0008270">
    <property type="term" value="F:zinc ion binding"/>
    <property type="evidence" value="ECO:0007669"/>
    <property type="project" value="UniProtKB-KW"/>
</dbReference>
<proteinExistence type="predicted"/>
<feature type="compositionally biased region" description="Low complexity" evidence="2">
    <location>
        <begin position="146"/>
        <end position="160"/>
    </location>
</feature>
<feature type="compositionally biased region" description="Low complexity" evidence="2">
    <location>
        <begin position="41"/>
        <end position="54"/>
    </location>
</feature>
<dbReference type="InterPro" id="IPR036875">
    <property type="entry name" value="Znf_CCHC_sf"/>
</dbReference>
<feature type="domain" description="CCHC-type" evidence="3">
    <location>
        <begin position="387"/>
        <end position="403"/>
    </location>
</feature>
<dbReference type="PROSITE" id="PS50158">
    <property type="entry name" value="ZF_CCHC"/>
    <property type="match status" value="1"/>
</dbReference>
<feature type="compositionally biased region" description="Basic and acidic residues" evidence="2">
    <location>
        <begin position="60"/>
        <end position="70"/>
    </location>
</feature>
<feature type="region of interest" description="Disordered" evidence="2">
    <location>
        <begin position="29"/>
        <end position="72"/>
    </location>
</feature>
<accession>A0A6H5J2E5</accession>
<dbReference type="SUPFAM" id="SSF57756">
    <property type="entry name" value="Retrovirus zinc finger-like domains"/>
    <property type="match status" value="1"/>
</dbReference>
<dbReference type="SMART" id="SM00343">
    <property type="entry name" value="ZnF_C2HC"/>
    <property type="match status" value="2"/>
</dbReference>
<dbReference type="AlphaFoldDB" id="A0A6H5J2E5"/>